<gene>
    <name evidence="1" type="ORF">DASC09_021440</name>
</gene>
<evidence type="ECO:0000313" key="2">
    <source>
        <dbReference type="Proteomes" id="UP001360560"/>
    </source>
</evidence>
<name>A0AAV5QJM9_9ASCO</name>
<reference evidence="1 2" key="1">
    <citation type="journal article" date="2023" name="Elife">
        <title>Identification of key yeast species and microbe-microbe interactions impacting larval growth of Drosophila in the wild.</title>
        <authorList>
            <person name="Mure A."/>
            <person name="Sugiura Y."/>
            <person name="Maeda R."/>
            <person name="Honda K."/>
            <person name="Sakurai N."/>
            <person name="Takahashi Y."/>
            <person name="Watada M."/>
            <person name="Katoh T."/>
            <person name="Gotoh A."/>
            <person name="Gotoh Y."/>
            <person name="Taniguchi I."/>
            <person name="Nakamura K."/>
            <person name="Hayashi T."/>
            <person name="Katayama T."/>
            <person name="Uemura T."/>
            <person name="Hattori Y."/>
        </authorList>
    </citation>
    <scope>NUCLEOTIDE SEQUENCE [LARGE SCALE GENOMIC DNA]</scope>
    <source>
        <strain evidence="1 2">SC-9</strain>
    </source>
</reference>
<comment type="caution">
    <text evidence="1">The sequence shown here is derived from an EMBL/GenBank/DDBJ whole genome shotgun (WGS) entry which is preliminary data.</text>
</comment>
<organism evidence="1 2">
    <name type="scientific">Saccharomycopsis crataegensis</name>
    <dbReference type="NCBI Taxonomy" id="43959"/>
    <lineage>
        <taxon>Eukaryota</taxon>
        <taxon>Fungi</taxon>
        <taxon>Dikarya</taxon>
        <taxon>Ascomycota</taxon>
        <taxon>Saccharomycotina</taxon>
        <taxon>Saccharomycetes</taxon>
        <taxon>Saccharomycopsidaceae</taxon>
        <taxon>Saccharomycopsis</taxon>
    </lineage>
</organism>
<accession>A0AAV5QJM9</accession>
<dbReference type="AlphaFoldDB" id="A0AAV5QJM9"/>
<keyword evidence="2" id="KW-1185">Reference proteome</keyword>
<protein>
    <submittedName>
        <fullName evidence="1">Uncharacterized protein</fullName>
    </submittedName>
</protein>
<dbReference type="EMBL" id="BTFZ01000003">
    <property type="protein sequence ID" value="GMM34819.1"/>
    <property type="molecule type" value="Genomic_DNA"/>
</dbReference>
<dbReference type="GeneID" id="90072798"/>
<dbReference type="RefSeq" id="XP_064851819.1">
    <property type="nucleotide sequence ID" value="XM_064995747.1"/>
</dbReference>
<sequence>MNCQLPPEDILKNPQLTAILHSNLAKEIHKYSAVVYTTTGQLLYGWGISVENSSGITNITVENAEILVKGSLKVLNANHHLMASIDNEENDDLRMVRTSYGKGKEIIIIPGDELVISVFVSRI</sequence>
<dbReference type="Proteomes" id="UP001360560">
    <property type="component" value="Unassembled WGS sequence"/>
</dbReference>
<proteinExistence type="predicted"/>
<evidence type="ECO:0000313" key="1">
    <source>
        <dbReference type="EMBL" id="GMM34819.1"/>
    </source>
</evidence>